<dbReference type="Gene3D" id="2.40.330.10">
    <property type="entry name" value="DNA-binding pseudobarrel domain"/>
    <property type="match status" value="1"/>
</dbReference>
<dbReference type="InterPro" id="IPR044800">
    <property type="entry name" value="LEC2-like"/>
</dbReference>
<dbReference type="InterPro" id="IPR015300">
    <property type="entry name" value="DNA-bd_pseudobarrel_sf"/>
</dbReference>
<keyword evidence="1" id="KW-0805">Transcription regulation</keyword>
<name>A0A8T0IU04_CERPU</name>
<dbReference type="PANTHER" id="PTHR31140">
    <property type="entry name" value="B3 DOMAIN-CONTAINING TRANSCRIPTION FACTOR ABI3"/>
    <property type="match status" value="1"/>
</dbReference>
<sequence length="304" mass="33821">MDVVNGKIVSVRTDRKGLAEVYSALLMPSQGLTVENMQSNPDHFQGDGINRAPSRFSDENQSNPWRGPGALPCYGPPNSLALDLDAGVAGSNQRPLTEKHPSGALDEYVGFQSVPVTERRQGCGSDEQYNHSRAFSWSESKLDQTMMAMYESQNPQAVRDHFAAAKSLGQESPTLYLPSENAECSISLRRSWSDCTSMLQEVEAQSIRNLSSSGGTSSDLKRKRLEAITCEEAYQADCEWRHPLKLLIRKGLTLSDVKGLGRIIIPKKHAESAAFQQIDTKEGALLEMEDYTCSKRWFFRFKYG</sequence>
<dbReference type="EMBL" id="CM026422">
    <property type="protein sequence ID" value="KAG0586148.1"/>
    <property type="molecule type" value="Genomic_DNA"/>
</dbReference>
<dbReference type="AlphaFoldDB" id="A0A8T0IU04"/>
<dbReference type="GO" id="GO:0003677">
    <property type="term" value="F:DNA binding"/>
    <property type="evidence" value="ECO:0007669"/>
    <property type="project" value="UniProtKB-KW"/>
</dbReference>
<proteinExistence type="predicted"/>
<dbReference type="Proteomes" id="UP000822688">
    <property type="component" value="Chromosome 2"/>
</dbReference>
<organism evidence="5 6">
    <name type="scientific">Ceratodon purpureus</name>
    <name type="common">Fire moss</name>
    <name type="synonym">Dicranum purpureum</name>
    <dbReference type="NCBI Taxonomy" id="3225"/>
    <lineage>
        <taxon>Eukaryota</taxon>
        <taxon>Viridiplantae</taxon>
        <taxon>Streptophyta</taxon>
        <taxon>Embryophyta</taxon>
        <taxon>Bryophyta</taxon>
        <taxon>Bryophytina</taxon>
        <taxon>Bryopsida</taxon>
        <taxon>Dicranidae</taxon>
        <taxon>Pseudoditrichales</taxon>
        <taxon>Ditrichaceae</taxon>
        <taxon>Ceratodon</taxon>
    </lineage>
</organism>
<evidence type="ECO:0000256" key="1">
    <source>
        <dbReference type="ARBA" id="ARBA00023015"/>
    </source>
</evidence>
<dbReference type="GO" id="GO:0003700">
    <property type="term" value="F:DNA-binding transcription factor activity"/>
    <property type="evidence" value="ECO:0007669"/>
    <property type="project" value="InterPro"/>
</dbReference>
<evidence type="ECO:0000313" key="5">
    <source>
        <dbReference type="EMBL" id="KAG0586148.1"/>
    </source>
</evidence>
<evidence type="ECO:0000256" key="4">
    <source>
        <dbReference type="ARBA" id="ARBA00023242"/>
    </source>
</evidence>
<protein>
    <submittedName>
        <fullName evidence="5">Uncharacterized protein</fullName>
    </submittedName>
</protein>
<evidence type="ECO:0000256" key="2">
    <source>
        <dbReference type="ARBA" id="ARBA00023125"/>
    </source>
</evidence>
<gene>
    <name evidence="5" type="ORF">KC19_2G068400</name>
</gene>
<accession>A0A8T0IU04</accession>
<evidence type="ECO:0000256" key="3">
    <source>
        <dbReference type="ARBA" id="ARBA00023163"/>
    </source>
</evidence>
<reference evidence="5" key="1">
    <citation type="submission" date="2020-06" db="EMBL/GenBank/DDBJ databases">
        <title>WGS assembly of Ceratodon purpureus strain R40.</title>
        <authorList>
            <person name="Carey S.B."/>
            <person name="Jenkins J."/>
            <person name="Shu S."/>
            <person name="Lovell J.T."/>
            <person name="Sreedasyam A."/>
            <person name="Maumus F."/>
            <person name="Tiley G.P."/>
            <person name="Fernandez-Pozo N."/>
            <person name="Barry K."/>
            <person name="Chen C."/>
            <person name="Wang M."/>
            <person name="Lipzen A."/>
            <person name="Daum C."/>
            <person name="Saski C.A."/>
            <person name="Payton A.C."/>
            <person name="Mcbreen J.C."/>
            <person name="Conrad R.E."/>
            <person name="Kollar L.M."/>
            <person name="Olsson S."/>
            <person name="Huttunen S."/>
            <person name="Landis J.B."/>
            <person name="Wickett N.J."/>
            <person name="Johnson M.G."/>
            <person name="Rensing S.A."/>
            <person name="Grimwood J."/>
            <person name="Schmutz J."/>
            <person name="Mcdaniel S.F."/>
        </authorList>
    </citation>
    <scope>NUCLEOTIDE SEQUENCE</scope>
    <source>
        <strain evidence="5">R40</strain>
    </source>
</reference>
<keyword evidence="2" id="KW-0238">DNA-binding</keyword>
<evidence type="ECO:0000313" key="6">
    <source>
        <dbReference type="Proteomes" id="UP000822688"/>
    </source>
</evidence>
<dbReference type="PANTHER" id="PTHR31140:SF74">
    <property type="entry name" value="B3 DOMAIN-CONTAINING TRANSCRIPTION FACTOR LEC2"/>
    <property type="match status" value="1"/>
</dbReference>
<comment type="caution">
    <text evidence="5">The sequence shown here is derived from an EMBL/GenBank/DDBJ whole genome shotgun (WGS) entry which is preliminary data.</text>
</comment>
<keyword evidence="4" id="KW-0539">Nucleus</keyword>
<keyword evidence="6" id="KW-1185">Reference proteome</keyword>
<keyword evidence="3" id="KW-0804">Transcription</keyword>